<organism evidence="1 2">
    <name type="scientific">Paenibacillus aestuarii</name>
    <dbReference type="NCBI Taxonomy" id="516965"/>
    <lineage>
        <taxon>Bacteria</taxon>
        <taxon>Bacillati</taxon>
        <taxon>Bacillota</taxon>
        <taxon>Bacilli</taxon>
        <taxon>Bacillales</taxon>
        <taxon>Paenibacillaceae</taxon>
        <taxon>Paenibacillus</taxon>
    </lineage>
</organism>
<dbReference type="EMBL" id="JBHSMJ010000037">
    <property type="protein sequence ID" value="MFC5451503.1"/>
    <property type="molecule type" value="Genomic_DNA"/>
</dbReference>
<name>A0ABW0KDJ5_9BACL</name>
<accession>A0ABW0KDJ5</accession>
<keyword evidence="2" id="KW-1185">Reference proteome</keyword>
<proteinExistence type="predicted"/>
<reference evidence="2" key="1">
    <citation type="journal article" date="2019" name="Int. J. Syst. Evol. Microbiol.">
        <title>The Global Catalogue of Microorganisms (GCM) 10K type strain sequencing project: providing services to taxonomists for standard genome sequencing and annotation.</title>
        <authorList>
            <consortium name="The Broad Institute Genomics Platform"/>
            <consortium name="The Broad Institute Genome Sequencing Center for Infectious Disease"/>
            <person name="Wu L."/>
            <person name="Ma J."/>
        </authorList>
    </citation>
    <scope>NUCLEOTIDE SEQUENCE [LARGE SCALE GENOMIC DNA]</scope>
    <source>
        <strain evidence="2">KACC 11904</strain>
    </source>
</reference>
<dbReference type="Proteomes" id="UP001596044">
    <property type="component" value="Unassembled WGS sequence"/>
</dbReference>
<dbReference type="RefSeq" id="WP_270881399.1">
    <property type="nucleotide sequence ID" value="NZ_JAQFVF010000050.1"/>
</dbReference>
<gene>
    <name evidence="1" type="ORF">ACFPOG_25195</name>
</gene>
<evidence type="ECO:0000313" key="2">
    <source>
        <dbReference type="Proteomes" id="UP001596044"/>
    </source>
</evidence>
<evidence type="ECO:0000313" key="1">
    <source>
        <dbReference type="EMBL" id="MFC5451503.1"/>
    </source>
</evidence>
<comment type="caution">
    <text evidence="1">The sequence shown here is derived from an EMBL/GenBank/DDBJ whole genome shotgun (WGS) entry which is preliminary data.</text>
</comment>
<protein>
    <submittedName>
        <fullName evidence="1">Uncharacterized protein</fullName>
    </submittedName>
</protein>
<sequence>MITSSTNRTRTTPAEFQDWTIALLPGSFCWLAGGQSVFLQRSNH</sequence>